<organism evidence="2 3">
    <name type="scientific">Nonlabens ulvanivorans</name>
    <name type="common">Persicivirga ulvanivorans</name>
    <dbReference type="NCBI Taxonomy" id="906888"/>
    <lineage>
        <taxon>Bacteria</taxon>
        <taxon>Pseudomonadati</taxon>
        <taxon>Bacteroidota</taxon>
        <taxon>Flavobacteriia</taxon>
        <taxon>Flavobacteriales</taxon>
        <taxon>Flavobacteriaceae</taxon>
        <taxon>Nonlabens</taxon>
    </lineage>
</organism>
<keyword evidence="1" id="KW-1133">Transmembrane helix</keyword>
<evidence type="ECO:0000313" key="2">
    <source>
        <dbReference type="EMBL" id="GAK77900.1"/>
    </source>
</evidence>
<feature type="transmembrane region" description="Helical" evidence="1">
    <location>
        <begin position="6"/>
        <end position="29"/>
    </location>
</feature>
<evidence type="ECO:0000256" key="1">
    <source>
        <dbReference type="SAM" id="Phobius"/>
    </source>
</evidence>
<gene>
    <name evidence="2" type="ORF">JCM19296_3509</name>
</gene>
<proteinExistence type="predicted"/>
<dbReference type="EMBL" id="BBLG01000014">
    <property type="protein sequence ID" value="GAK77900.1"/>
    <property type="molecule type" value="Genomic_DNA"/>
</dbReference>
<dbReference type="AlphaFoldDB" id="A0A081DG54"/>
<accession>A0A081DG54</accession>
<dbReference type="OrthoDB" id="1493032at2"/>
<comment type="caution">
    <text evidence="2">The sequence shown here is derived from an EMBL/GenBank/DDBJ whole genome shotgun (WGS) entry which is preliminary data.</text>
</comment>
<evidence type="ECO:0000313" key="3">
    <source>
        <dbReference type="Proteomes" id="UP000028980"/>
    </source>
</evidence>
<reference evidence="2 3" key="1">
    <citation type="journal article" date="2014" name="Genome Announc.">
        <title>Draft Genome Sequences of Marine Flavobacterium Nonlabens Strains NR17, NR24, NR27, NR32, NR33, and Ara13.</title>
        <authorList>
            <person name="Nakanishi M."/>
            <person name="Meirelles P."/>
            <person name="Suzuki R."/>
            <person name="Takatani N."/>
            <person name="Mino S."/>
            <person name="Suda W."/>
            <person name="Oshima K."/>
            <person name="Hattori M."/>
            <person name="Ohkuma M."/>
            <person name="Hosokawa M."/>
            <person name="Miyashita K."/>
            <person name="Thompson F.L."/>
            <person name="Niwa A."/>
            <person name="Sawabe T."/>
            <person name="Sawabe T."/>
        </authorList>
    </citation>
    <scope>NUCLEOTIDE SEQUENCE [LARGE SCALE GENOMIC DNA]</scope>
    <source>
        <strain evidence="3">JCM19296</strain>
    </source>
</reference>
<dbReference type="Pfam" id="PF25589">
    <property type="entry name" value="DUF7935"/>
    <property type="match status" value="1"/>
</dbReference>
<protein>
    <submittedName>
        <fullName evidence="2">Uncharacterized protein</fullName>
    </submittedName>
</protein>
<dbReference type="InterPro" id="IPR057695">
    <property type="entry name" value="DUF7935"/>
</dbReference>
<keyword evidence="1" id="KW-0812">Transmembrane</keyword>
<name>A0A081DG54_NONUL</name>
<sequence>MTMDDKILLGFIAVLPALVVGFVAFYFLTSFMKNEERRRRFLTVRESQGKTLPTRMASYERMTLFLERIKPNNLVVRTLAGSMTKLQYEQTLISAIDQEFEHNIAQQIYVSEECWNIIRAAKNTTIQQIRQVAMSSKINSGEDLRQAIVNELMDKRAPSAAALSYLRSEVKDLF</sequence>
<keyword evidence="1" id="KW-0472">Membrane</keyword>
<dbReference type="Proteomes" id="UP000028980">
    <property type="component" value="Unassembled WGS sequence"/>
</dbReference>